<organism evidence="1 2">
    <name type="scientific">Actinokineospora spheciospongiae</name>
    <dbReference type="NCBI Taxonomy" id="909613"/>
    <lineage>
        <taxon>Bacteria</taxon>
        <taxon>Bacillati</taxon>
        <taxon>Actinomycetota</taxon>
        <taxon>Actinomycetes</taxon>
        <taxon>Pseudonocardiales</taxon>
        <taxon>Pseudonocardiaceae</taxon>
        <taxon>Actinokineospora</taxon>
    </lineage>
</organism>
<evidence type="ECO:0000313" key="1">
    <source>
        <dbReference type="EMBL" id="EWC61645.1"/>
    </source>
</evidence>
<dbReference type="RefSeq" id="WP_035282912.1">
    <property type="nucleotide sequence ID" value="NZ_AYXG01000103.1"/>
</dbReference>
<accession>W7IL76</accession>
<dbReference type="EMBL" id="AYXG01000103">
    <property type="protein sequence ID" value="EWC61645.1"/>
    <property type="molecule type" value="Genomic_DNA"/>
</dbReference>
<dbReference type="AlphaFoldDB" id="W7IL76"/>
<reference evidence="1 2" key="1">
    <citation type="journal article" date="2014" name="Genome Announc.">
        <title>Draft Genome Sequence of the Antitrypanosomally Active Sponge-Associated Bacterium Actinokineospora sp. Strain EG49.</title>
        <authorList>
            <person name="Harjes J."/>
            <person name="Ryu T."/>
            <person name="Abdelmohsen U.R."/>
            <person name="Moitinho-Silva L."/>
            <person name="Horn H."/>
            <person name="Ravasi T."/>
            <person name="Hentschel U."/>
        </authorList>
    </citation>
    <scope>NUCLEOTIDE SEQUENCE [LARGE SCALE GENOMIC DNA]</scope>
    <source>
        <strain evidence="1 2">EG49</strain>
    </source>
</reference>
<dbReference type="STRING" id="909613.UO65_3003"/>
<sequence>MTSQEAVDLTAFLEPLLAKYRAVKTARGEDGAAITEADLALLIAELQESALNPAVEQVLAEVPGAAALPPEQLGEILSTALAEVIVKAMAGEAS</sequence>
<dbReference type="Proteomes" id="UP000019277">
    <property type="component" value="Unassembled WGS sequence"/>
</dbReference>
<proteinExistence type="predicted"/>
<protein>
    <submittedName>
        <fullName evidence="1">Uncharacterized protein</fullName>
    </submittedName>
</protein>
<accession>A0A8E2X130</accession>
<name>W7IL76_9PSEU</name>
<comment type="caution">
    <text evidence="1">The sequence shown here is derived from an EMBL/GenBank/DDBJ whole genome shotgun (WGS) entry which is preliminary data.</text>
</comment>
<evidence type="ECO:0000313" key="2">
    <source>
        <dbReference type="Proteomes" id="UP000019277"/>
    </source>
</evidence>
<keyword evidence="2" id="KW-1185">Reference proteome</keyword>
<gene>
    <name evidence="1" type="ORF">UO65_3003</name>
</gene>